<dbReference type="Pfam" id="PF14537">
    <property type="entry name" value="Cytochrom_c3_2"/>
    <property type="match status" value="1"/>
</dbReference>
<reference evidence="10 11" key="1">
    <citation type="journal article" date="2018" name="Int. J. Syst. Evol. Microbiol.">
        <title>Mesosutterella multiformis gen. nov., sp. nov., a member of the family Sutterellaceae and Sutterella megalosphaeroides sp. nov., isolated from human faeces.</title>
        <authorList>
            <person name="Sakamoto M."/>
            <person name="Ikeyama N."/>
            <person name="Kunihiro T."/>
            <person name="Iino T."/>
            <person name="Yuki M."/>
            <person name="Ohkuma M."/>
        </authorList>
    </citation>
    <scope>NUCLEOTIDE SEQUENCE [LARGE SCALE GENOMIC DNA]</scope>
    <source>
        <strain evidence="10 11">4NBBH2</strain>
    </source>
</reference>
<evidence type="ECO:0000256" key="7">
    <source>
        <dbReference type="ARBA" id="ARBA00023004"/>
    </source>
</evidence>
<evidence type="ECO:0000256" key="1">
    <source>
        <dbReference type="ARBA" id="ARBA00001926"/>
    </source>
</evidence>
<organism evidence="10 11">
    <name type="scientific">Mesosutterella multiformis</name>
    <dbReference type="NCBI Taxonomy" id="2259133"/>
    <lineage>
        <taxon>Bacteria</taxon>
        <taxon>Pseudomonadati</taxon>
        <taxon>Pseudomonadota</taxon>
        <taxon>Betaproteobacteria</taxon>
        <taxon>Burkholderiales</taxon>
        <taxon>Sutterellaceae</taxon>
        <taxon>Mesosutterella</taxon>
    </lineage>
</organism>
<accession>A0A401LMQ7</accession>
<feature type="chain" id="PRO_5030071247" description="Tetrahaem cytochrome domain-containing protein" evidence="8">
    <location>
        <begin position="24"/>
        <end position="115"/>
    </location>
</feature>
<dbReference type="InterPro" id="IPR036280">
    <property type="entry name" value="Multihaem_cyt_sf"/>
</dbReference>
<evidence type="ECO:0000256" key="3">
    <source>
        <dbReference type="ARBA" id="ARBA00022448"/>
    </source>
</evidence>
<evidence type="ECO:0000313" key="10">
    <source>
        <dbReference type="EMBL" id="GBO94028.1"/>
    </source>
</evidence>
<comment type="subcellular location">
    <subcellularLocation>
        <location evidence="2">Cell envelope</location>
    </subcellularLocation>
</comment>
<dbReference type="Proteomes" id="UP000266091">
    <property type="component" value="Unassembled WGS sequence"/>
</dbReference>
<protein>
    <recommendedName>
        <fullName evidence="9">Tetrahaem cytochrome domain-containing protein</fullName>
    </recommendedName>
</protein>
<accession>A0A388SCK5</accession>
<gene>
    <name evidence="10" type="ORF">MESMUL_13820</name>
</gene>
<evidence type="ECO:0000259" key="9">
    <source>
        <dbReference type="Pfam" id="PF14537"/>
    </source>
</evidence>
<name>A0A388SCK5_9BURK</name>
<keyword evidence="3" id="KW-0813">Transport</keyword>
<evidence type="ECO:0000256" key="4">
    <source>
        <dbReference type="ARBA" id="ARBA00022617"/>
    </source>
</evidence>
<keyword evidence="7" id="KW-0408">Iron</keyword>
<keyword evidence="4" id="KW-0349">Heme</keyword>
<keyword evidence="6" id="KW-0249">Electron transport</keyword>
<proteinExistence type="predicted"/>
<comment type="cofactor">
    <cofactor evidence="1">
        <name>heme c</name>
        <dbReference type="ChEBI" id="CHEBI:61717"/>
    </cofactor>
</comment>
<dbReference type="AlphaFoldDB" id="A0A388SCK5"/>
<dbReference type="GO" id="GO:0030313">
    <property type="term" value="C:cell envelope"/>
    <property type="evidence" value="ECO:0007669"/>
    <property type="project" value="UniProtKB-SubCell"/>
</dbReference>
<keyword evidence="5" id="KW-0479">Metal-binding</keyword>
<evidence type="ECO:0000256" key="6">
    <source>
        <dbReference type="ARBA" id="ARBA00022982"/>
    </source>
</evidence>
<dbReference type="Gene3D" id="1.10.1130.10">
    <property type="entry name" value="Flavocytochrome C3, Chain A"/>
    <property type="match status" value="1"/>
</dbReference>
<dbReference type="RefSeq" id="WP_116270301.1">
    <property type="nucleotide sequence ID" value="NZ_BGZJ01000001.1"/>
</dbReference>
<feature type="domain" description="Tetrahaem cytochrome" evidence="9">
    <location>
        <begin position="31"/>
        <end position="105"/>
    </location>
</feature>
<evidence type="ECO:0000256" key="2">
    <source>
        <dbReference type="ARBA" id="ARBA00004196"/>
    </source>
</evidence>
<evidence type="ECO:0000313" key="11">
    <source>
        <dbReference type="Proteomes" id="UP000266091"/>
    </source>
</evidence>
<dbReference type="SUPFAM" id="SSF48695">
    <property type="entry name" value="Multiheme cytochromes"/>
    <property type="match status" value="1"/>
</dbReference>
<dbReference type="InterPro" id="IPR012286">
    <property type="entry name" value="Tetrahaem_cytochrome"/>
</dbReference>
<comment type="caution">
    <text evidence="10">The sequence shown here is derived from an EMBL/GenBank/DDBJ whole genome shotgun (WGS) entry which is preliminary data.</text>
</comment>
<dbReference type="OrthoDB" id="9156064at2"/>
<evidence type="ECO:0000256" key="5">
    <source>
        <dbReference type="ARBA" id="ARBA00022723"/>
    </source>
</evidence>
<feature type="signal peptide" evidence="8">
    <location>
        <begin position="1"/>
        <end position="23"/>
    </location>
</feature>
<keyword evidence="11" id="KW-1185">Reference proteome</keyword>
<keyword evidence="8" id="KW-0732">Signal</keyword>
<evidence type="ECO:0000256" key="8">
    <source>
        <dbReference type="SAM" id="SignalP"/>
    </source>
</evidence>
<dbReference type="GO" id="GO:0046872">
    <property type="term" value="F:metal ion binding"/>
    <property type="evidence" value="ECO:0007669"/>
    <property type="project" value="UniProtKB-KW"/>
</dbReference>
<dbReference type="EMBL" id="BGZJ01000001">
    <property type="protein sequence ID" value="GBO94028.1"/>
    <property type="molecule type" value="Genomic_DNA"/>
</dbReference>
<sequence>MTKAALLLAMVSGFMLAAGAANAATLPKGSHKDLPCATCHKGGDTTKKPTMDQCLACHGSYNDLAKRTEKLNPQFNPHLSHKGQEDCTSCHSMHGESHLICNDCHAFTGPGTQMK</sequence>